<gene>
    <name evidence="1" type="ORF">CFter6_5186</name>
</gene>
<reference evidence="1 2" key="1">
    <citation type="submission" date="2015-11" db="EMBL/GenBank/DDBJ databases">
        <title>Exploring the genomic traits of fungus-feeding bacterial genus Collimonas.</title>
        <authorList>
            <person name="Song C."/>
            <person name="Schmidt R."/>
            <person name="de Jager V."/>
            <person name="Krzyzanowska D."/>
            <person name="Jongedijk E."/>
            <person name="Cankar K."/>
            <person name="Beekwilder J."/>
            <person name="van Veen A."/>
            <person name="de Boer W."/>
            <person name="van Veen J.A."/>
            <person name="Garbeva P."/>
        </authorList>
    </citation>
    <scope>NUCLEOTIDE SEQUENCE [LARGE SCALE GENOMIC DNA]</scope>
    <source>
        <strain evidence="1 2">Ter6</strain>
    </source>
</reference>
<protein>
    <submittedName>
        <fullName evidence="1">Uncharacterized protein</fullName>
    </submittedName>
</protein>
<proteinExistence type="predicted"/>
<dbReference type="AlphaFoldDB" id="A0A127PIW0"/>
<dbReference type="EMBL" id="CP013232">
    <property type="protein sequence ID" value="AMO97756.1"/>
    <property type="molecule type" value="Genomic_DNA"/>
</dbReference>
<name>A0A127PIW0_9BURK</name>
<evidence type="ECO:0000313" key="1">
    <source>
        <dbReference type="EMBL" id="AMO97756.1"/>
    </source>
</evidence>
<dbReference type="PATRIC" id="fig|158899.10.peg.5110"/>
<dbReference type="Proteomes" id="UP000072421">
    <property type="component" value="Chromosome"/>
</dbReference>
<accession>A0A127PIW0</accession>
<sequence>MAVNVNVKQIVDALAENENTEKLLALAKRQDLRKTAPARHDDEDSTAYG</sequence>
<organism evidence="1">
    <name type="scientific">Collimonas fungivorans</name>
    <dbReference type="NCBI Taxonomy" id="158899"/>
    <lineage>
        <taxon>Bacteria</taxon>
        <taxon>Pseudomonadati</taxon>
        <taxon>Pseudomonadota</taxon>
        <taxon>Betaproteobacteria</taxon>
        <taxon>Burkholderiales</taxon>
        <taxon>Oxalobacteraceae</taxon>
        <taxon>Collimonas</taxon>
    </lineage>
</organism>
<evidence type="ECO:0000313" key="2">
    <source>
        <dbReference type="Proteomes" id="UP000072421"/>
    </source>
</evidence>